<keyword evidence="2" id="KW-1185">Reference proteome</keyword>
<evidence type="ECO:0000313" key="1">
    <source>
        <dbReference type="EMBL" id="KAF7672320.1"/>
    </source>
</evidence>
<dbReference type="EMBL" id="SBIQ01000748">
    <property type="protein sequence ID" value="KAF7672320.1"/>
    <property type="molecule type" value="Genomic_DNA"/>
</dbReference>
<sequence>MYVTEEPLLFIQTFLTGYKEKICNFIMADEGLRGNKQVICNLIMKDGLWLPPPPPSLLLEKSLKLKCARIVIDQFTKSPGLFAQYMGFCMWWNENNDSSILEVRCGASTLSCFCMAL</sequence>
<comment type="caution">
    <text evidence="1">The sequence shown here is derived from an EMBL/GenBank/DDBJ whole genome shotgun (WGS) entry which is preliminary data.</text>
</comment>
<name>A0ABQ7HV21_9MICR</name>
<organism evidence="1 2">
    <name type="scientific">Astathelohania contejeani</name>
    <dbReference type="NCBI Taxonomy" id="164912"/>
    <lineage>
        <taxon>Eukaryota</taxon>
        <taxon>Fungi</taxon>
        <taxon>Fungi incertae sedis</taxon>
        <taxon>Microsporidia</taxon>
        <taxon>Astathelohaniidae</taxon>
        <taxon>Astathelohania</taxon>
    </lineage>
</organism>
<proteinExistence type="predicted"/>
<protein>
    <submittedName>
        <fullName evidence="1">Uncharacterized protein</fullName>
    </submittedName>
</protein>
<reference evidence="1 2" key="1">
    <citation type="submission" date="2019-01" db="EMBL/GenBank/DDBJ databases">
        <title>Genomes sequencing and comparative genomics of infectious freshwater microsporidia, Cucumispora dikerogammari and Thelohania contejeani.</title>
        <authorList>
            <person name="Cormier A."/>
            <person name="Giraud I."/>
            <person name="Wattier R."/>
            <person name="Teixeira M."/>
            <person name="Grandjean F."/>
            <person name="Rigaud T."/>
            <person name="Cordaux R."/>
        </authorList>
    </citation>
    <scope>NUCLEOTIDE SEQUENCE [LARGE SCALE GENOMIC DNA]</scope>
    <source>
        <strain evidence="1">T1</strain>
        <tissue evidence="1">Spores</tissue>
    </source>
</reference>
<accession>A0ABQ7HV21</accession>
<dbReference type="Proteomes" id="UP001516464">
    <property type="component" value="Unassembled WGS sequence"/>
</dbReference>
<evidence type="ECO:0000313" key="2">
    <source>
        <dbReference type="Proteomes" id="UP001516464"/>
    </source>
</evidence>
<gene>
    <name evidence="1" type="ORF">TCON_2770</name>
</gene>